<evidence type="ECO:0000256" key="12">
    <source>
        <dbReference type="SAM" id="SignalP"/>
    </source>
</evidence>
<evidence type="ECO:0000313" key="16">
    <source>
        <dbReference type="Proteomes" id="UP000027215"/>
    </source>
</evidence>
<dbReference type="PATRIC" id="fig|155920.8.peg.2931"/>
<dbReference type="InterPro" id="IPR039426">
    <property type="entry name" value="TonB-dep_rcpt-like"/>
</dbReference>
<dbReference type="CDD" id="cd01347">
    <property type="entry name" value="ligand_gated_channel"/>
    <property type="match status" value="1"/>
</dbReference>
<protein>
    <submittedName>
        <fullName evidence="15">Ligand-gated channel</fullName>
    </submittedName>
</protein>
<dbReference type="InterPro" id="IPR000531">
    <property type="entry name" value="Beta-barrel_TonB"/>
</dbReference>
<evidence type="ECO:0000256" key="9">
    <source>
        <dbReference type="PROSITE-ProRule" id="PRU01360"/>
    </source>
</evidence>
<dbReference type="PROSITE" id="PS52016">
    <property type="entry name" value="TONB_DEPENDENT_REC_3"/>
    <property type="match status" value="1"/>
</dbReference>
<organism evidence="15 16">
    <name type="scientific">Xylella fastidiosa subsp. sandyi Ann-1</name>
    <dbReference type="NCBI Taxonomy" id="155920"/>
    <lineage>
        <taxon>Bacteria</taxon>
        <taxon>Pseudomonadati</taxon>
        <taxon>Pseudomonadota</taxon>
        <taxon>Gammaproteobacteria</taxon>
        <taxon>Lysobacterales</taxon>
        <taxon>Lysobacteraceae</taxon>
        <taxon>Xylella</taxon>
    </lineage>
</organism>
<dbReference type="EMBL" id="CP006696">
    <property type="protein sequence ID" value="AIC10707.1"/>
    <property type="molecule type" value="Genomic_DNA"/>
</dbReference>
<evidence type="ECO:0000256" key="11">
    <source>
        <dbReference type="RuleBase" id="RU003357"/>
    </source>
</evidence>
<dbReference type="Pfam" id="PF07715">
    <property type="entry name" value="Plug"/>
    <property type="match status" value="1"/>
</dbReference>
<sequence length="788" mass="85750">MKNRSCSLALIITIALICTISPLQAQSTSNKTLNTLIVTGTRISDRTAAESSSPIDIISQESLEATGTTELATALSRMVPSLNFPRPAVTDGNDAVRPAQLRGLSPDQVLVLVNGKRYHTTALVNLNEIQGRGSAPADLNTIPIAAIERIEVLRDGASAQYGSDAIAGVINIVLKGAGKGGSITGHYGEYKVKDGKQYELSGDTGLSFAGTGKVHFAAQGGHEDQTNRAVPYNDGIIRQRYGDPKINQGAFSYNGSYSPTEGVTFYSLGMVSRRKVLSNGFYRWADDARNRPEIYPEGFLPQIYNVANDTSWMSGLKASTAWGLNIDLSYNYGNNQLTFDVRNSLNNSMGLSSPTAFYAGGLEITQHVLNADFNKSVDWGHLAYPLNLAFGVEWRGEIFNEYQGEEASYINGGLRSSAGTLLPGAQVFSGFKPSDSGGFDRNSHSMYIDLEGNLTEKFSAGVAGRYEHYSDFGSTRTGKMSLRYAFTPQVAVRATTSNGFRAPSLQQQFFQSIATDFIAGIPYEIGTFRTDNAAAVALGAEPLKAEKSKNYSLGLVVQPVDDLHLTIDAYRINIDDRIVLSENLTSTAVRHYLQANGYAGIGGGRYFTNGVDTKTTGLDAISSYHWALSNSAMDFTLGYNYNKTEVKRVADNPARLTAIDPSAVRISQAELTRITSGAPRDKAFLSGVWNIGHWSFTATGTRWGEFTVYNTPTAVPVQQRFAPKWTLDLAMSYKLQHWNFTIGGDNVTNTYPERDLIGQGTQAYLPYSRSSPFGFNGAFAYANISYNW</sequence>
<dbReference type="Proteomes" id="UP000027215">
    <property type="component" value="Chromosome"/>
</dbReference>
<dbReference type="KEGG" id="xfs:D934_12480"/>
<keyword evidence="2 9" id="KW-0813">Transport</keyword>
<evidence type="ECO:0000256" key="10">
    <source>
        <dbReference type="PROSITE-ProRule" id="PRU10143"/>
    </source>
</evidence>
<dbReference type="HOGENOM" id="CLU_010745_1_1_6"/>
<dbReference type="SUPFAM" id="SSF56935">
    <property type="entry name" value="Porins"/>
    <property type="match status" value="1"/>
</dbReference>
<accession>A0A060HCP1</accession>
<keyword evidence="4 9" id="KW-0812">Transmembrane</keyword>
<evidence type="ECO:0000256" key="3">
    <source>
        <dbReference type="ARBA" id="ARBA00022452"/>
    </source>
</evidence>
<dbReference type="Pfam" id="PF00593">
    <property type="entry name" value="TonB_dep_Rec_b-barrel"/>
    <property type="match status" value="1"/>
</dbReference>
<dbReference type="Gene3D" id="2.40.170.20">
    <property type="entry name" value="TonB-dependent receptor, beta-barrel domain"/>
    <property type="match status" value="1"/>
</dbReference>
<feature type="signal peptide" evidence="12">
    <location>
        <begin position="1"/>
        <end position="25"/>
    </location>
</feature>
<keyword evidence="5 12" id="KW-0732">Signal</keyword>
<comment type="subcellular location">
    <subcellularLocation>
        <location evidence="1 9">Cell outer membrane</location>
        <topology evidence="1 9">Multi-pass membrane protein</topology>
    </subcellularLocation>
</comment>
<evidence type="ECO:0000259" key="14">
    <source>
        <dbReference type="Pfam" id="PF07715"/>
    </source>
</evidence>
<dbReference type="InterPro" id="IPR037066">
    <property type="entry name" value="Plug_dom_sf"/>
</dbReference>
<dbReference type="InterPro" id="IPR036942">
    <property type="entry name" value="Beta-barrel_TonB_sf"/>
</dbReference>
<keyword evidence="6 10" id="KW-0798">TonB box</keyword>
<dbReference type="InterPro" id="IPR012910">
    <property type="entry name" value="Plug_dom"/>
</dbReference>
<dbReference type="PANTHER" id="PTHR47234">
    <property type="match status" value="1"/>
</dbReference>
<keyword evidence="8 9" id="KW-0998">Cell outer membrane</keyword>
<keyword evidence="7 9" id="KW-0472">Membrane</keyword>
<evidence type="ECO:0000256" key="7">
    <source>
        <dbReference type="ARBA" id="ARBA00023136"/>
    </source>
</evidence>
<dbReference type="InterPro" id="IPR010916">
    <property type="entry name" value="TonB_box_CS"/>
</dbReference>
<feature type="domain" description="TonB-dependent receptor plug" evidence="14">
    <location>
        <begin position="49"/>
        <end position="169"/>
    </location>
</feature>
<feature type="short sequence motif" description="TonB box" evidence="10">
    <location>
        <begin position="35"/>
        <end position="41"/>
    </location>
</feature>
<dbReference type="RefSeq" id="WP_042836634.1">
    <property type="nucleotide sequence ID" value="NZ_CP006696.1"/>
</dbReference>
<evidence type="ECO:0000256" key="4">
    <source>
        <dbReference type="ARBA" id="ARBA00022692"/>
    </source>
</evidence>
<dbReference type="Gene3D" id="2.170.130.10">
    <property type="entry name" value="TonB-dependent receptor, plug domain"/>
    <property type="match status" value="1"/>
</dbReference>
<evidence type="ECO:0000256" key="5">
    <source>
        <dbReference type="ARBA" id="ARBA00022729"/>
    </source>
</evidence>
<dbReference type="AlphaFoldDB" id="A0A060HCP1"/>
<feature type="domain" description="TonB-dependent receptor-like beta-barrel" evidence="13">
    <location>
        <begin position="278"/>
        <end position="747"/>
    </location>
</feature>
<comment type="similarity">
    <text evidence="9 11">Belongs to the TonB-dependent receptor family.</text>
</comment>
<evidence type="ECO:0000256" key="2">
    <source>
        <dbReference type="ARBA" id="ARBA00022448"/>
    </source>
</evidence>
<feature type="chain" id="PRO_5001583092" evidence="12">
    <location>
        <begin position="26"/>
        <end position="788"/>
    </location>
</feature>
<proteinExistence type="inferred from homology"/>
<keyword evidence="3 9" id="KW-1134">Transmembrane beta strand</keyword>
<evidence type="ECO:0000259" key="13">
    <source>
        <dbReference type="Pfam" id="PF00593"/>
    </source>
</evidence>
<reference evidence="15 16" key="1">
    <citation type="submission" date="2013-08" db="EMBL/GenBank/DDBJ databases">
        <authorList>
            <person name="Stouthamer R."/>
            <person name="Nunney L."/>
        </authorList>
    </citation>
    <scope>NUCLEOTIDE SEQUENCE [LARGE SCALE GENOMIC DNA]</scope>
    <source>
        <strain evidence="16">ann-1</strain>
    </source>
</reference>
<evidence type="ECO:0000256" key="1">
    <source>
        <dbReference type="ARBA" id="ARBA00004571"/>
    </source>
</evidence>
<gene>
    <name evidence="15" type="ORF">D934_12480</name>
</gene>
<dbReference type="PROSITE" id="PS00430">
    <property type="entry name" value="TONB_DEPENDENT_REC_1"/>
    <property type="match status" value="1"/>
</dbReference>
<name>A0A060HCP1_XYLFS</name>
<evidence type="ECO:0000256" key="6">
    <source>
        <dbReference type="ARBA" id="ARBA00023077"/>
    </source>
</evidence>
<dbReference type="PANTHER" id="PTHR47234:SF3">
    <property type="entry name" value="SECRETIN_TONB SHORT N-TERMINAL DOMAIN-CONTAINING PROTEIN"/>
    <property type="match status" value="1"/>
</dbReference>
<evidence type="ECO:0000313" key="15">
    <source>
        <dbReference type="EMBL" id="AIC10707.1"/>
    </source>
</evidence>
<evidence type="ECO:0000256" key="8">
    <source>
        <dbReference type="ARBA" id="ARBA00023237"/>
    </source>
</evidence>
<dbReference type="GO" id="GO:0009279">
    <property type="term" value="C:cell outer membrane"/>
    <property type="evidence" value="ECO:0007669"/>
    <property type="project" value="UniProtKB-SubCell"/>
</dbReference>